<evidence type="ECO:0000313" key="2">
    <source>
        <dbReference type="Proteomes" id="UP001320972"/>
    </source>
</evidence>
<gene>
    <name evidence="1" type="ORF">OB955_24215</name>
</gene>
<protein>
    <recommendedName>
        <fullName evidence="3">PepSY domain-containing protein</fullName>
    </recommendedName>
</protein>
<dbReference type="EMBL" id="JAOPKB010000025">
    <property type="protein sequence ID" value="MCU4975791.1"/>
    <property type="molecule type" value="Genomic_DNA"/>
</dbReference>
<comment type="caution">
    <text evidence="1">The sequence shown here is derived from an EMBL/GenBank/DDBJ whole genome shotgun (WGS) entry which is preliminary data.</text>
</comment>
<proteinExistence type="predicted"/>
<dbReference type="Proteomes" id="UP001320972">
    <property type="component" value="Unassembled WGS sequence"/>
</dbReference>
<evidence type="ECO:0008006" key="3">
    <source>
        <dbReference type="Google" id="ProtNLM"/>
    </source>
</evidence>
<keyword evidence="2" id="KW-1185">Reference proteome</keyword>
<sequence>MTGKHTERTAAENRVTTKEAAGVAAYDALADAGCTSIVTTTPHQTRGTWIVPATSTEGSWRVHIDPRTGSTRIVQVQS</sequence>
<evidence type="ECO:0000313" key="1">
    <source>
        <dbReference type="EMBL" id="MCU4975791.1"/>
    </source>
</evidence>
<organism evidence="1 2">
    <name type="scientific">Natronoglomus mannanivorans</name>
    <dbReference type="NCBI Taxonomy" id="2979990"/>
    <lineage>
        <taxon>Archaea</taxon>
        <taxon>Methanobacteriati</taxon>
        <taxon>Methanobacteriota</taxon>
        <taxon>Stenosarchaea group</taxon>
        <taxon>Halobacteria</taxon>
        <taxon>Halobacteriales</taxon>
        <taxon>Natrialbaceae</taxon>
        <taxon>Natronoglomus</taxon>
    </lineage>
</organism>
<name>A0ABT2QLH4_9EURY</name>
<dbReference type="RefSeq" id="WP_338009397.1">
    <property type="nucleotide sequence ID" value="NZ_JAOPKB010000025.1"/>
</dbReference>
<accession>A0ABT2QLH4</accession>
<reference evidence="1 2" key="1">
    <citation type="submission" date="2022-09" db="EMBL/GenBank/DDBJ databases">
        <title>Enrichment on poylsaccharides allowed isolation of novel metabolic and taxonomic groups of Haloarchaea.</title>
        <authorList>
            <person name="Sorokin D.Y."/>
            <person name="Elcheninov A.G."/>
            <person name="Khizhniak T.V."/>
            <person name="Kolganova T.V."/>
            <person name="Kublanov I.V."/>
        </authorList>
    </citation>
    <scope>NUCLEOTIDE SEQUENCE [LARGE SCALE GENOMIC DNA]</scope>
    <source>
        <strain evidence="1 2">AArc-m2/3/4</strain>
    </source>
</reference>